<sequence length="110" mass="12823">MISRIWHGYTTTDNADSYQTIVTGEVIPDIIAMKIPGFDRIELFRRDRDTEVEFITIMWFRDIASVRAFTGEDFERSHVPPRAREVLSRFDERAEHYDILLTKNAADEAG</sequence>
<protein>
    <submittedName>
        <fullName evidence="1">Antibiotic biosynthesis monooxygenase</fullName>
    </submittedName>
</protein>
<keyword evidence="1" id="KW-0560">Oxidoreductase</keyword>
<dbReference type="EMBL" id="QZCG01000009">
    <property type="protein sequence ID" value="RJE84140.1"/>
    <property type="molecule type" value="Genomic_DNA"/>
</dbReference>
<keyword evidence="2" id="KW-1185">Reference proteome</keyword>
<dbReference type="Proteomes" id="UP000284202">
    <property type="component" value="Unassembled WGS sequence"/>
</dbReference>
<reference evidence="2" key="1">
    <citation type="submission" date="2018-09" db="EMBL/GenBank/DDBJ databases">
        <title>Acidovorax cavernicola nov. sp. isolated from Gruta de las Maravillas (Aracena, Spain).</title>
        <authorList>
            <person name="Jurado V."/>
            <person name="Gutierrez-Patricio S."/>
            <person name="Gonzalez-Pimentel J.L."/>
            <person name="Miller A.Z."/>
            <person name="Laiz L."/>
            <person name="Saiz-Jimenez C."/>
        </authorList>
    </citation>
    <scope>NUCLEOTIDE SEQUENCE [LARGE SCALE GENOMIC DNA]</scope>
    <source>
        <strain evidence="2">1011MAR3C25</strain>
    </source>
</reference>
<name>A0A418ST54_9RHOB</name>
<evidence type="ECO:0000313" key="2">
    <source>
        <dbReference type="Proteomes" id="UP000284202"/>
    </source>
</evidence>
<accession>A0A418ST54</accession>
<dbReference type="AlphaFoldDB" id="A0A418ST54"/>
<gene>
    <name evidence="1" type="ORF">D3P04_14130</name>
</gene>
<organism evidence="1 2">
    <name type="scientific">Paracoccus onubensis</name>
    <dbReference type="NCBI Taxonomy" id="1675788"/>
    <lineage>
        <taxon>Bacteria</taxon>
        <taxon>Pseudomonadati</taxon>
        <taxon>Pseudomonadota</taxon>
        <taxon>Alphaproteobacteria</taxon>
        <taxon>Rhodobacterales</taxon>
        <taxon>Paracoccaceae</taxon>
        <taxon>Paracoccus</taxon>
    </lineage>
</organism>
<dbReference type="RefSeq" id="WP_119749975.1">
    <property type="nucleotide sequence ID" value="NZ_QZCG01000009.1"/>
</dbReference>
<comment type="caution">
    <text evidence="1">The sequence shown here is derived from an EMBL/GenBank/DDBJ whole genome shotgun (WGS) entry which is preliminary data.</text>
</comment>
<proteinExistence type="predicted"/>
<evidence type="ECO:0000313" key="1">
    <source>
        <dbReference type="EMBL" id="RJE84140.1"/>
    </source>
</evidence>
<dbReference type="OrthoDB" id="7210869at2"/>
<keyword evidence="1" id="KW-0503">Monooxygenase</keyword>
<dbReference type="GO" id="GO:0004497">
    <property type="term" value="F:monooxygenase activity"/>
    <property type="evidence" value="ECO:0007669"/>
    <property type="project" value="UniProtKB-KW"/>
</dbReference>